<organism evidence="1 2">
    <name type="scientific">Rotaria socialis</name>
    <dbReference type="NCBI Taxonomy" id="392032"/>
    <lineage>
        <taxon>Eukaryota</taxon>
        <taxon>Metazoa</taxon>
        <taxon>Spiralia</taxon>
        <taxon>Gnathifera</taxon>
        <taxon>Rotifera</taxon>
        <taxon>Eurotatoria</taxon>
        <taxon>Bdelloidea</taxon>
        <taxon>Philodinida</taxon>
        <taxon>Philodinidae</taxon>
        <taxon>Rotaria</taxon>
    </lineage>
</organism>
<sequence length="196" mass="22395">MNLTKTKLDCSSRYQKATVPFSKICDISKEYPCFRSDVDDPFNFTTNPPCINLTQIGDGIVNCLTGLDERNILQCGSIGMLGFNFVFDNMFNNVCGEYTVLCTERYPWVPGNSTISYDSVCFYQRQHFKNGSLSQCDSLRDVMCLNDVCIKRARCSGILECENGEDEYRCIQSKLTQVSYRPSKDTQLKTLTWNDY</sequence>
<feature type="non-terminal residue" evidence="1">
    <location>
        <position position="196"/>
    </location>
</feature>
<dbReference type="AlphaFoldDB" id="A0A821HNK3"/>
<evidence type="ECO:0000313" key="2">
    <source>
        <dbReference type="Proteomes" id="UP000663873"/>
    </source>
</evidence>
<proteinExistence type="predicted"/>
<keyword evidence="2" id="KW-1185">Reference proteome</keyword>
<dbReference type="Proteomes" id="UP000663873">
    <property type="component" value="Unassembled WGS sequence"/>
</dbReference>
<gene>
    <name evidence="1" type="ORF">UJA718_LOCUS35580</name>
</gene>
<protein>
    <submittedName>
        <fullName evidence="1">Uncharacterized protein</fullName>
    </submittedName>
</protein>
<name>A0A821HNK3_9BILA</name>
<dbReference type="EMBL" id="CAJOBP010033410">
    <property type="protein sequence ID" value="CAF4687599.1"/>
    <property type="molecule type" value="Genomic_DNA"/>
</dbReference>
<reference evidence="1" key="1">
    <citation type="submission" date="2021-02" db="EMBL/GenBank/DDBJ databases">
        <authorList>
            <person name="Nowell W R."/>
        </authorList>
    </citation>
    <scope>NUCLEOTIDE SEQUENCE</scope>
</reference>
<accession>A0A821HNK3</accession>
<evidence type="ECO:0000313" key="1">
    <source>
        <dbReference type="EMBL" id="CAF4687599.1"/>
    </source>
</evidence>
<comment type="caution">
    <text evidence="1">The sequence shown here is derived from an EMBL/GenBank/DDBJ whole genome shotgun (WGS) entry which is preliminary data.</text>
</comment>